<keyword evidence="2" id="KW-1185">Reference proteome</keyword>
<name>A0ACD3ARK6_9AGAR</name>
<reference evidence="1 2" key="1">
    <citation type="journal article" date="2019" name="Nat. Ecol. Evol.">
        <title>Megaphylogeny resolves global patterns of mushroom evolution.</title>
        <authorList>
            <person name="Varga T."/>
            <person name="Krizsan K."/>
            <person name="Foldi C."/>
            <person name="Dima B."/>
            <person name="Sanchez-Garcia M."/>
            <person name="Sanchez-Ramirez S."/>
            <person name="Szollosi G.J."/>
            <person name="Szarkandi J.G."/>
            <person name="Papp V."/>
            <person name="Albert L."/>
            <person name="Andreopoulos W."/>
            <person name="Angelini C."/>
            <person name="Antonin V."/>
            <person name="Barry K.W."/>
            <person name="Bougher N.L."/>
            <person name="Buchanan P."/>
            <person name="Buyck B."/>
            <person name="Bense V."/>
            <person name="Catcheside P."/>
            <person name="Chovatia M."/>
            <person name="Cooper J."/>
            <person name="Damon W."/>
            <person name="Desjardin D."/>
            <person name="Finy P."/>
            <person name="Geml J."/>
            <person name="Haridas S."/>
            <person name="Hughes K."/>
            <person name="Justo A."/>
            <person name="Karasinski D."/>
            <person name="Kautmanova I."/>
            <person name="Kiss B."/>
            <person name="Kocsube S."/>
            <person name="Kotiranta H."/>
            <person name="LaButti K.M."/>
            <person name="Lechner B.E."/>
            <person name="Liimatainen K."/>
            <person name="Lipzen A."/>
            <person name="Lukacs Z."/>
            <person name="Mihaltcheva S."/>
            <person name="Morgado L.N."/>
            <person name="Niskanen T."/>
            <person name="Noordeloos M.E."/>
            <person name="Ohm R.A."/>
            <person name="Ortiz-Santana B."/>
            <person name="Ovrebo C."/>
            <person name="Racz N."/>
            <person name="Riley R."/>
            <person name="Savchenko A."/>
            <person name="Shiryaev A."/>
            <person name="Soop K."/>
            <person name="Spirin V."/>
            <person name="Szebenyi C."/>
            <person name="Tomsovsky M."/>
            <person name="Tulloss R.E."/>
            <person name="Uehling J."/>
            <person name="Grigoriev I.V."/>
            <person name="Vagvolgyi C."/>
            <person name="Papp T."/>
            <person name="Martin F.M."/>
            <person name="Miettinen O."/>
            <person name="Hibbett D.S."/>
            <person name="Nagy L.G."/>
        </authorList>
    </citation>
    <scope>NUCLEOTIDE SEQUENCE [LARGE SCALE GENOMIC DNA]</scope>
    <source>
        <strain evidence="1 2">NL-1719</strain>
    </source>
</reference>
<proteinExistence type="predicted"/>
<accession>A0ACD3ARK6</accession>
<protein>
    <submittedName>
        <fullName evidence="1">DUF974-domain-containing protein</fullName>
    </submittedName>
</protein>
<sequence>MASNTDREGSAHLLSLKVMRISRPEFASSWQPFYSSSPSFSAHSTASILSLQGSAPLPGHPKTLRDLTHTSELLMLPPSFGTIQLGEVFRCCLCVNNEANMHVEGVSLKIEMQTATSKALIAEIGGPQLTLAAMETTQCLVTHEIKELGQHVLGCTVGYRSPTRSNIDEVISFRKFYKFSVTNPLSVKTKVHLTRSPVARLLLAERDKLFMEVHIQNLTQCPIHFETMRFEPTDDWIVDLDDPQDVPGEPPLHPQDIRQYLYILSRKKPSTLPTTHHPGAVIALGRMELVWHSAFGEPGRLLTSTLSRRIPLQAVSAQPAPALPPHLRRGPHTPTPSRPQSPVVNSRPNTPPTQKPRQDPSSMELAQPSSPPLPDAQVVVLIRQASSCVQVNRPFTVTLTLIITLPRPFLPDDGRVSTLVVQVAQPEHLPVIRSQAFYATQSSQSEFSAPSSFAASIPYPHNQQLVLSPKGQHDGSLDAPLESRPSISLSPYRQVWGPQNGQILVPIGPSAFHFSTGHLEKNSSDEFDFRIKFISRTPGLHTIPGLRILLLPQSGEQNMDKMARSQILKVWDSLGTVWVSS</sequence>
<organism evidence="1 2">
    <name type="scientific">Pluteus cervinus</name>
    <dbReference type="NCBI Taxonomy" id="181527"/>
    <lineage>
        <taxon>Eukaryota</taxon>
        <taxon>Fungi</taxon>
        <taxon>Dikarya</taxon>
        <taxon>Basidiomycota</taxon>
        <taxon>Agaricomycotina</taxon>
        <taxon>Agaricomycetes</taxon>
        <taxon>Agaricomycetidae</taxon>
        <taxon>Agaricales</taxon>
        <taxon>Pluteineae</taxon>
        <taxon>Pluteaceae</taxon>
        <taxon>Pluteus</taxon>
    </lineage>
</organism>
<evidence type="ECO:0000313" key="2">
    <source>
        <dbReference type="Proteomes" id="UP000308600"/>
    </source>
</evidence>
<dbReference type="EMBL" id="ML208364">
    <property type="protein sequence ID" value="TFK67879.1"/>
    <property type="molecule type" value="Genomic_DNA"/>
</dbReference>
<dbReference type="Proteomes" id="UP000308600">
    <property type="component" value="Unassembled WGS sequence"/>
</dbReference>
<gene>
    <name evidence="1" type="ORF">BDN72DRAFT_821886</name>
</gene>
<evidence type="ECO:0000313" key="1">
    <source>
        <dbReference type="EMBL" id="TFK67879.1"/>
    </source>
</evidence>